<reference evidence="1" key="1">
    <citation type="submission" date="2022-03" db="EMBL/GenBank/DDBJ databases">
        <authorList>
            <person name="Sayadi A."/>
        </authorList>
    </citation>
    <scope>NUCLEOTIDE SEQUENCE</scope>
</reference>
<accession>A0A9P0NY37</accession>
<gene>
    <name evidence="1" type="ORF">ACAOBT_LOCUS4244</name>
</gene>
<name>A0A9P0NY37_ACAOB</name>
<evidence type="ECO:0000313" key="2">
    <source>
        <dbReference type="Proteomes" id="UP001152888"/>
    </source>
</evidence>
<sequence>MSEAQIWKKLNNLKAIIKRKTDKNETGNKKIQLRGWEAKFFTYMEGEINPSIGRVKGTISAGVGAPRTETE</sequence>
<dbReference type="Proteomes" id="UP001152888">
    <property type="component" value="Unassembled WGS sequence"/>
</dbReference>
<dbReference type="EMBL" id="CAKOFQ010006696">
    <property type="protein sequence ID" value="CAH1961614.1"/>
    <property type="molecule type" value="Genomic_DNA"/>
</dbReference>
<proteinExistence type="predicted"/>
<comment type="caution">
    <text evidence="1">The sequence shown here is derived from an EMBL/GenBank/DDBJ whole genome shotgun (WGS) entry which is preliminary data.</text>
</comment>
<keyword evidence="2" id="KW-1185">Reference proteome</keyword>
<dbReference type="AlphaFoldDB" id="A0A9P0NY37"/>
<organism evidence="1 2">
    <name type="scientific">Acanthoscelides obtectus</name>
    <name type="common">Bean weevil</name>
    <name type="synonym">Bruchus obtectus</name>
    <dbReference type="NCBI Taxonomy" id="200917"/>
    <lineage>
        <taxon>Eukaryota</taxon>
        <taxon>Metazoa</taxon>
        <taxon>Ecdysozoa</taxon>
        <taxon>Arthropoda</taxon>
        <taxon>Hexapoda</taxon>
        <taxon>Insecta</taxon>
        <taxon>Pterygota</taxon>
        <taxon>Neoptera</taxon>
        <taxon>Endopterygota</taxon>
        <taxon>Coleoptera</taxon>
        <taxon>Polyphaga</taxon>
        <taxon>Cucujiformia</taxon>
        <taxon>Chrysomeloidea</taxon>
        <taxon>Chrysomelidae</taxon>
        <taxon>Bruchinae</taxon>
        <taxon>Bruchini</taxon>
        <taxon>Acanthoscelides</taxon>
    </lineage>
</organism>
<protein>
    <submittedName>
        <fullName evidence="1">Uncharacterized protein</fullName>
    </submittedName>
</protein>
<dbReference type="OrthoDB" id="6773400at2759"/>
<evidence type="ECO:0000313" key="1">
    <source>
        <dbReference type="EMBL" id="CAH1961614.1"/>
    </source>
</evidence>